<dbReference type="OrthoDB" id="7427954at2"/>
<dbReference type="InterPro" id="IPR039422">
    <property type="entry name" value="MarR/SlyA-like"/>
</dbReference>
<dbReference type="GO" id="GO:0003700">
    <property type="term" value="F:DNA-binding transcription factor activity"/>
    <property type="evidence" value="ECO:0007669"/>
    <property type="project" value="InterPro"/>
</dbReference>
<dbReference type="Proteomes" id="UP000293296">
    <property type="component" value="Chromosome"/>
</dbReference>
<dbReference type="InterPro" id="IPR000835">
    <property type="entry name" value="HTH_MarR-typ"/>
</dbReference>
<organism evidence="5 6">
    <name type="scientific">Solidesulfovibrio carbinolicus</name>
    <dbReference type="NCBI Taxonomy" id="296842"/>
    <lineage>
        <taxon>Bacteria</taxon>
        <taxon>Pseudomonadati</taxon>
        <taxon>Thermodesulfobacteriota</taxon>
        <taxon>Desulfovibrionia</taxon>
        <taxon>Desulfovibrionales</taxon>
        <taxon>Desulfovibrionaceae</taxon>
        <taxon>Solidesulfovibrio</taxon>
    </lineage>
</organism>
<evidence type="ECO:0000259" key="4">
    <source>
        <dbReference type="PROSITE" id="PS50995"/>
    </source>
</evidence>
<reference evidence="5 6" key="1">
    <citation type="submission" date="2018-02" db="EMBL/GenBank/DDBJ databases">
        <title>Genome sequence of Desulfovibrio carbinolicus DSM 3852.</title>
        <authorList>
            <person name="Wilbanks E."/>
            <person name="Skennerton C.T."/>
            <person name="Orphan V.J."/>
        </authorList>
    </citation>
    <scope>NUCLEOTIDE SEQUENCE [LARGE SCALE GENOMIC DNA]</scope>
    <source>
        <strain evidence="5 6">DSM 3852</strain>
    </source>
</reference>
<dbReference type="RefSeq" id="WP_129353272.1">
    <property type="nucleotide sequence ID" value="NZ_CP026538.1"/>
</dbReference>
<dbReference type="InterPro" id="IPR036388">
    <property type="entry name" value="WH-like_DNA-bd_sf"/>
</dbReference>
<dbReference type="KEGG" id="dcb:C3Y92_13045"/>
<accession>A0A4P6HLS3</accession>
<evidence type="ECO:0000313" key="5">
    <source>
        <dbReference type="EMBL" id="QAZ68101.1"/>
    </source>
</evidence>
<evidence type="ECO:0000256" key="2">
    <source>
        <dbReference type="ARBA" id="ARBA00023125"/>
    </source>
</evidence>
<keyword evidence="1" id="KW-0805">Transcription regulation</keyword>
<dbReference type="SUPFAM" id="SSF46785">
    <property type="entry name" value="Winged helix' DNA-binding domain"/>
    <property type="match status" value="1"/>
</dbReference>
<dbReference type="GO" id="GO:0006950">
    <property type="term" value="P:response to stress"/>
    <property type="evidence" value="ECO:0007669"/>
    <property type="project" value="TreeGrafter"/>
</dbReference>
<name>A0A4P6HLS3_9BACT</name>
<dbReference type="InterPro" id="IPR036390">
    <property type="entry name" value="WH_DNA-bd_sf"/>
</dbReference>
<proteinExistence type="predicted"/>
<evidence type="ECO:0000256" key="1">
    <source>
        <dbReference type="ARBA" id="ARBA00023015"/>
    </source>
</evidence>
<dbReference type="PANTHER" id="PTHR33164:SF64">
    <property type="entry name" value="TRANSCRIPTIONAL REGULATOR SLYA"/>
    <property type="match status" value="1"/>
</dbReference>
<keyword evidence="3" id="KW-0804">Transcription</keyword>
<keyword evidence="2" id="KW-0238">DNA-binding</keyword>
<dbReference type="Gene3D" id="1.10.10.10">
    <property type="entry name" value="Winged helix-like DNA-binding domain superfamily/Winged helix DNA-binding domain"/>
    <property type="match status" value="1"/>
</dbReference>
<dbReference type="Pfam" id="PF12802">
    <property type="entry name" value="MarR_2"/>
    <property type="match status" value="1"/>
</dbReference>
<evidence type="ECO:0000313" key="6">
    <source>
        <dbReference type="Proteomes" id="UP000293296"/>
    </source>
</evidence>
<keyword evidence="6" id="KW-1185">Reference proteome</keyword>
<dbReference type="PANTHER" id="PTHR33164">
    <property type="entry name" value="TRANSCRIPTIONAL REGULATOR, MARR FAMILY"/>
    <property type="match status" value="1"/>
</dbReference>
<sequence length="149" mass="16629">MESSPSVAGPEQASESLPIALNDVARAWRSRLDERLRPLGLSSAMWAVIRRLATGQAALTQRELAEAVGIEGPTLVRLLDRLEQHGIARRVSDPRDRRIKRVELAEQARQNWDASLKAGLELSSELTRGISPKDLETTRTVLRTMLERL</sequence>
<feature type="domain" description="HTH marR-type" evidence="4">
    <location>
        <begin position="14"/>
        <end position="149"/>
    </location>
</feature>
<dbReference type="GO" id="GO:0003677">
    <property type="term" value="F:DNA binding"/>
    <property type="evidence" value="ECO:0007669"/>
    <property type="project" value="UniProtKB-KW"/>
</dbReference>
<dbReference type="EMBL" id="CP026538">
    <property type="protein sequence ID" value="QAZ68101.1"/>
    <property type="molecule type" value="Genomic_DNA"/>
</dbReference>
<evidence type="ECO:0000256" key="3">
    <source>
        <dbReference type="ARBA" id="ARBA00023163"/>
    </source>
</evidence>
<dbReference type="PRINTS" id="PR00598">
    <property type="entry name" value="HTHMARR"/>
</dbReference>
<gene>
    <name evidence="5" type="ORF">C3Y92_13045</name>
</gene>
<dbReference type="SMART" id="SM00347">
    <property type="entry name" value="HTH_MARR"/>
    <property type="match status" value="1"/>
</dbReference>
<dbReference type="PROSITE" id="PS50995">
    <property type="entry name" value="HTH_MARR_2"/>
    <property type="match status" value="1"/>
</dbReference>
<dbReference type="AlphaFoldDB" id="A0A4P6HLS3"/>
<protein>
    <submittedName>
        <fullName evidence="5">MarR family transcriptional regulator</fullName>
    </submittedName>
</protein>